<gene>
    <name evidence="5" type="ORF">CLAFUR5_14485</name>
</gene>
<dbReference type="Gene3D" id="3.30.70.330">
    <property type="match status" value="1"/>
</dbReference>
<evidence type="ECO:0000256" key="1">
    <source>
        <dbReference type="ARBA" id="ARBA00022884"/>
    </source>
</evidence>
<reference evidence="5" key="1">
    <citation type="submission" date="2021-12" db="EMBL/GenBank/DDBJ databases">
        <authorList>
            <person name="Zaccaron A."/>
            <person name="Stergiopoulos I."/>
        </authorList>
    </citation>
    <scope>NUCLEOTIDE SEQUENCE</scope>
    <source>
        <strain evidence="5">Race5_Kim</strain>
    </source>
</reference>
<protein>
    <recommendedName>
        <fullName evidence="4">RRM domain-containing protein</fullName>
    </recommendedName>
</protein>
<proteinExistence type="predicted"/>
<feature type="domain" description="RRM" evidence="4">
    <location>
        <begin position="154"/>
        <end position="240"/>
    </location>
</feature>
<evidence type="ECO:0000259" key="4">
    <source>
        <dbReference type="PROSITE" id="PS50102"/>
    </source>
</evidence>
<keyword evidence="1 2" id="KW-0694">RNA-binding</keyword>
<name>A0A9Q8PMT3_PASFU</name>
<dbReference type="OrthoDB" id="272703at2759"/>
<dbReference type="EMBL" id="CP090175">
    <property type="protein sequence ID" value="UJO25321.1"/>
    <property type="molecule type" value="Genomic_DNA"/>
</dbReference>
<feature type="region of interest" description="Disordered" evidence="3">
    <location>
        <begin position="98"/>
        <end position="127"/>
    </location>
</feature>
<dbReference type="GO" id="GO:0003723">
    <property type="term" value="F:RNA binding"/>
    <property type="evidence" value="ECO:0007669"/>
    <property type="project" value="UniProtKB-UniRule"/>
</dbReference>
<dbReference type="InterPro" id="IPR000504">
    <property type="entry name" value="RRM_dom"/>
</dbReference>
<organism evidence="5 6">
    <name type="scientific">Passalora fulva</name>
    <name type="common">Tomato leaf mold</name>
    <name type="synonym">Cladosporium fulvum</name>
    <dbReference type="NCBI Taxonomy" id="5499"/>
    <lineage>
        <taxon>Eukaryota</taxon>
        <taxon>Fungi</taxon>
        <taxon>Dikarya</taxon>
        <taxon>Ascomycota</taxon>
        <taxon>Pezizomycotina</taxon>
        <taxon>Dothideomycetes</taxon>
        <taxon>Dothideomycetidae</taxon>
        <taxon>Mycosphaerellales</taxon>
        <taxon>Mycosphaerellaceae</taxon>
        <taxon>Fulvia</taxon>
    </lineage>
</organism>
<accession>A0A9Q8PMT3</accession>
<dbReference type="KEGG" id="ffu:CLAFUR5_14485"/>
<evidence type="ECO:0000256" key="3">
    <source>
        <dbReference type="SAM" id="MobiDB-lite"/>
    </source>
</evidence>
<dbReference type="SUPFAM" id="SSF54928">
    <property type="entry name" value="RNA-binding domain, RBD"/>
    <property type="match status" value="1"/>
</dbReference>
<dbReference type="InterPro" id="IPR035979">
    <property type="entry name" value="RBD_domain_sf"/>
</dbReference>
<dbReference type="Pfam" id="PF00076">
    <property type="entry name" value="RRM_1"/>
    <property type="match status" value="1"/>
</dbReference>
<dbReference type="PROSITE" id="PS50102">
    <property type="entry name" value="RRM"/>
    <property type="match status" value="2"/>
</dbReference>
<dbReference type="RefSeq" id="XP_047769687.1">
    <property type="nucleotide sequence ID" value="XM_047913633.1"/>
</dbReference>
<evidence type="ECO:0000256" key="2">
    <source>
        <dbReference type="PROSITE-ProRule" id="PRU00176"/>
    </source>
</evidence>
<dbReference type="AlphaFoldDB" id="A0A9Q8PMT3"/>
<dbReference type="GeneID" id="71994363"/>
<dbReference type="InterPro" id="IPR012677">
    <property type="entry name" value="Nucleotide-bd_a/b_plait_sf"/>
</dbReference>
<dbReference type="Proteomes" id="UP000756132">
    <property type="component" value="Chromosome 13"/>
</dbReference>
<dbReference type="SMART" id="SM00360">
    <property type="entry name" value="RRM"/>
    <property type="match status" value="2"/>
</dbReference>
<evidence type="ECO:0000313" key="5">
    <source>
        <dbReference type="EMBL" id="UJO25321.1"/>
    </source>
</evidence>
<reference evidence="5" key="2">
    <citation type="journal article" date="2022" name="Microb. Genom.">
        <title>A chromosome-scale genome assembly of the tomato pathogen Cladosporium fulvum reveals a compartmentalized genome architecture and the presence of a dispensable chromosome.</title>
        <authorList>
            <person name="Zaccaron A.Z."/>
            <person name="Chen L.H."/>
            <person name="Samaras A."/>
            <person name="Stergiopoulos I."/>
        </authorList>
    </citation>
    <scope>NUCLEOTIDE SEQUENCE</scope>
    <source>
        <strain evidence="5">Race5_Kim</strain>
    </source>
</reference>
<evidence type="ECO:0000313" key="6">
    <source>
        <dbReference type="Proteomes" id="UP000756132"/>
    </source>
</evidence>
<dbReference type="PANTHER" id="PTHR21245">
    <property type="entry name" value="HETEROGENEOUS NUCLEAR RIBONUCLEOPROTEIN"/>
    <property type="match status" value="1"/>
</dbReference>
<keyword evidence="6" id="KW-1185">Reference proteome</keyword>
<feature type="domain" description="RRM" evidence="4">
    <location>
        <begin position="6"/>
        <end position="98"/>
    </location>
</feature>
<sequence length="240" mass="27565">MTEESPRLYVGNLPYVAQKHDIERLFEDNNINIESPTLLFADHSLSKKIDMSIDPFTGRNPSYCFVDFHDHETAQQVLNTMQGLNVRGRPIRINLKTERRQGAGQRPDTRTYDRGWKPKDLPSRDADPDTAYAFDRWNRDDAQSHWIAPLEERRRLWITGLPRIPNQDSLNVEMRELFAQYNVEAVSKLISPHHSEQGEQGSHYSCFVDLADGNEAKNAITMFDGMATPYGKSLLMKSAL</sequence>